<dbReference type="Proteomes" id="UP000072083">
    <property type="component" value="Unassembled WGS sequence"/>
</dbReference>
<organism evidence="1 6">
    <name type="scientific">Streptococcus suis</name>
    <dbReference type="NCBI Taxonomy" id="1307"/>
    <lineage>
        <taxon>Bacteria</taxon>
        <taxon>Bacillati</taxon>
        <taxon>Bacillota</taxon>
        <taxon>Bacilli</taxon>
        <taxon>Lactobacillales</taxon>
        <taxon>Streptococcaceae</taxon>
        <taxon>Streptococcus</taxon>
    </lineage>
</organism>
<evidence type="ECO:0000313" key="1">
    <source>
        <dbReference type="EMBL" id="CYU66984.1"/>
    </source>
</evidence>
<dbReference type="Proteomes" id="UP000072530">
    <property type="component" value="Unassembled WGS sequence"/>
</dbReference>
<proteinExistence type="predicted"/>
<evidence type="ECO:0000313" key="6">
    <source>
        <dbReference type="Proteomes" id="UP000073485"/>
    </source>
</evidence>
<dbReference type="EMBL" id="FIGG01000007">
    <property type="protein sequence ID" value="CYU90306.1"/>
    <property type="molecule type" value="Genomic_DNA"/>
</dbReference>
<evidence type="ECO:0000313" key="2">
    <source>
        <dbReference type="EMBL" id="CYU90306.1"/>
    </source>
</evidence>
<dbReference type="AlphaFoldDB" id="A0A0Z8ERQ3"/>
<accession>A0A0Z8ERQ3</accession>
<sequence length="63" mass="7209">MIKVYVCHYCRDFVEISHIYGSCKKCDNAVTTDFLLSDEIAAGYKNYCLAKADFWQSMAAEVE</sequence>
<dbReference type="Proteomes" id="UP000073485">
    <property type="component" value="Unassembled WGS sequence"/>
</dbReference>
<evidence type="ECO:0000313" key="3">
    <source>
        <dbReference type="EMBL" id="CYU99014.1"/>
    </source>
</evidence>
<protein>
    <submittedName>
        <fullName evidence="1">Uncharacterized protein</fullName>
    </submittedName>
</protein>
<dbReference type="RefSeq" id="WP_044693027.1">
    <property type="nucleotide sequence ID" value="NZ_CEER01000006.1"/>
</dbReference>
<gene>
    <name evidence="2" type="ORF">ERS132393_01599</name>
    <name evidence="3" type="ORF">ERS132406_01281</name>
    <name evidence="1" type="ORF">ERS132410_00784</name>
</gene>
<dbReference type="EMBL" id="FIGZ01000012">
    <property type="protein sequence ID" value="CYU99014.1"/>
    <property type="molecule type" value="Genomic_DNA"/>
</dbReference>
<evidence type="ECO:0000313" key="4">
    <source>
        <dbReference type="Proteomes" id="UP000072083"/>
    </source>
</evidence>
<name>A0A0Z8ERQ3_STRSU</name>
<reference evidence="4 5" key="1">
    <citation type="submission" date="2016-02" db="EMBL/GenBank/DDBJ databases">
        <authorList>
            <consortium name="Pathogen Informatics"/>
        </authorList>
    </citation>
    <scope>NUCLEOTIDE SEQUENCE [LARGE SCALE GENOMIC DNA]</scope>
    <source>
        <strain evidence="2 5">LSS31</strain>
        <strain evidence="3 4">LSS44</strain>
        <strain evidence="1 6">LSS48</strain>
    </source>
</reference>
<dbReference type="EMBL" id="FIGO01000004">
    <property type="protein sequence ID" value="CYU66984.1"/>
    <property type="molecule type" value="Genomic_DNA"/>
</dbReference>
<evidence type="ECO:0000313" key="5">
    <source>
        <dbReference type="Proteomes" id="UP000072530"/>
    </source>
</evidence>